<keyword evidence="4" id="KW-1185">Reference proteome</keyword>
<dbReference type="InterPro" id="IPR036898">
    <property type="entry name" value="RNA_pol_Rpb7-like_N_sf"/>
</dbReference>
<accession>W1PMA6</accession>
<evidence type="ECO:0000256" key="2">
    <source>
        <dbReference type="ARBA" id="ARBA00023163"/>
    </source>
</evidence>
<keyword evidence="2" id="KW-0804">Transcription</keyword>
<dbReference type="EMBL" id="KI393051">
    <property type="protein sequence ID" value="ERN09163.1"/>
    <property type="molecule type" value="Genomic_DNA"/>
</dbReference>
<proteinExistence type="predicted"/>
<reference evidence="4" key="1">
    <citation type="journal article" date="2013" name="Science">
        <title>The Amborella genome and the evolution of flowering plants.</title>
        <authorList>
            <consortium name="Amborella Genome Project"/>
        </authorList>
    </citation>
    <scope>NUCLEOTIDE SEQUENCE [LARGE SCALE GENOMIC DNA]</scope>
</reference>
<dbReference type="GO" id="GO:0006362">
    <property type="term" value="P:transcription elongation by RNA polymerase I"/>
    <property type="evidence" value="ECO:0000318"/>
    <property type="project" value="GO_Central"/>
</dbReference>
<dbReference type="Proteomes" id="UP000017836">
    <property type="component" value="Unassembled WGS sequence"/>
</dbReference>
<dbReference type="AlphaFoldDB" id="W1PMA6"/>
<protein>
    <submittedName>
        <fullName evidence="3">Uncharacterized protein</fullName>
    </submittedName>
</protein>
<dbReference type="GO" id="GO:0005736">
    <property type="term" value="C:RNA polymerase I complex"/>
    <property type="evidence" value="ECO:0000318"/>
    <property type="project" value="GO_Central"/>
</dbReference>
<dbReference type="STRING" id="13333.W1PMA6"/>
<name>W1PMA6_AMBTC</name>
<evidence type="ECO:0000256" key="1">
    <source>
        <dbReference type="ARBA" id="ARBA00022478"/>
    </source>
</evidence>
<evidence type="ECO:0000313" key="4">
    <source>
        <dbReference type="Proteomes" id="UP000017836"/>
    </source>
</evidence>
<dbReference type="Gene3D" id="3.30.1490.120">
    <property type="entry name" value="RNA polymerase Rpb7-like, N-terminal domain"/>
    <property type="match status" value="1"/>
</dbReference>
<dbReference type="Gramene" id="ERN09163">
    <property type="protein sequence ID" value="ERN09163"/>
    <property type="gene ID" value="AMTR_s00014p00228980"/>
</dbReference>
<sequence>MEGLKVSKVDLTTYLPPSSSSNAQKGLLHQLSFILLRFNEKFDGVVLAYHDLKIKDKMAMVLSGLSPYFGVKLKAKLLLFSPKPGMLL</sequence>
<organism evidence="3 4">
    <name type="scientific">Amborella trichopoda</name>
    <dbReference type="NCBI Taxonomy" id="13333"/>
    <lineage>
        <taxon>Eukaryota</taxon>
        <taxon>Viridiplantae</taxon>
        <taxon>Streptophyta</taxon>
        <taxon>Embryophyta</taxon>
        <taxon>Tracheophyta</taxon>
        <taxon>Spermatophyta</taxon>
        <taxon>Magnoliopsida</taxon>
        <taxon>Amborellales</taxon>
        <taxon>Amborellaceae</taxon>
        <taxon>Amborella</taxon>
    </lineage>
</organism>
<evidence type="ECO:0000313" key="3">
    <source>
        <dbReference type="EMBL" id="ERN09163.1"/>
    </source>
</evidence>
<gene>
    <name evidence="3" type="ORF">AMTR_s00014p00228980</name>
</gene>
<dbReference type="HOGENOM" id="CLU_2475406_0_0_1"/>
<feature type="non-terminal residue" evidence="3">
    <location>
        <position position="88"/>
    </location>
</feature>
<keyword evidence="1" id="KW-0240">DNA-directed RNA polymerase</keyword>